<comment type="caution">
    <text evidence="2">The sequence shown here is derived from an EMBL/GenBank/DDBJ whole genome shotgun (WGS) entry which is preliminary data.</text>
</comment>
<sequence length="100" mass="11769">MSQSQRCANDLLGERIVERYLEGYLEDCLTTWHSRLRTGDLAATRLLRGLRVERERRRERGNLVGIARTQNRKRDDGGRLSDEKYRKRLGATGDRRLLLR</sequence>
<organism evidence="2 3">
    <name type="scientific">Ceratopteris richardii</name>
    <name type="common">Triangle waterfern</name>
    <dbReference type="NCBI Taxonomy" id="49495"/>
    <lineage>
        <taxon>Eukaryota</taxon>
        <taxon>Viridiplantae</taxon>
        <taxon>Streptophyta</taxon>
        <taxon>Embryophyta</taxon>
        <taxon>Tracheophyta</taxon>
        <taxon>Polypodiopsida</taxon>
        <taxon>Polypodiidae</taxon>
        <taxon>Polypodiales</taxon>
        <taxon>Pteridineae</taxon>
        <taxon>Pteridaceae</taxon>
        <taxon>Parkerioideae</taxon>
        <taxon>Ceratopteris</taxon>
    </lineage>
</organism>
<evidence type="ECO:0000313" key="3">
    <source>
        <dbReference type="Proteomes" id="UP000825935"/>
    </source>
</evidence>
<dbReference type="AlphaFoldDB" id="A0A8T2V3R6"/>
<evidence type="ECO:0000313" key="2">
    <source>
        <dbReference type="EMBL" id="KAH7443121.1"/>
    </source>
</evidence>
<gene>
    <name evidence="2" type="ORF">KP509_02G020500</name>
</gene>
<dbReference type="EMBL" id="CM035407">
    <property type="protein sequence ID" value="KAH7443121.1"/>
    <property type="molecule type" value="Genomic_DNA"/>
</dbReference>
<protein>
    <submittedName>
        <fullName evidence="2">Uncharacterized protein</fullName>
    </submittedName>
</protein>
<dbReference type="Proteomes" id="UP000825935">
    <property type="component" value="Chromosome 2"/>
</dbReference>
<reference evidence="2" key="1">
    <citation type="submission" date="2021-08" db="EMBL/GenBank/DDBJ databases">
        <title>WGS assembly of Ceratopteris richardii.</title>
        <authorList>
            <person name="Marchant D.B."/>
            <person name="Chen G."/>
            <person name="Jenkins J."/>
            <person name="Shu S."/>
            <person name="Leebens-Mack J."/>
            <person name="Grimwood J."/>
            <person name="Schmutz J."/>
            <person name="Soltis P."/>
            <person name="Soltis D."/>
            <person name="Chen Z.-H."/>
        </authorList>
    </citation>
    <scope>NUCLEOTIDE SEQUENCE</scope>
    <source>
        <strain evidence="2">Whitten #5841</strain>
        <tissue evidence="2">Leaf</tissue>
    </source>
</reference>
<accession>A0A8T2V3R6</accession>
<feature type="region of interest" description="Disordered" evidence="1">
    <location>
        <begin position="62"/>
        <end position="85"/>
    </location>
</feature>
<keyword evidence="3" id="KW-1185">Reference proteome</keyword>
<evidence type="ECO:0000256" key="1">
    <source>
        <dbReference type="SAM" id="MobiDB-lite"/>
    </source>
</evidence>
<name>A0A8T2V3R6_CERRI</name>
<proteinExistence type="predicted"/>
<feature type="compositionally biased region" description="Basic and acidic residues" evidence="1">
    <location>
        <begin position="72"/>
        <end position="85"/>
    </location>
</feature>